<dbReference type="SFLD" id="SFLDG01200">
    <property type="entry name" value="SUF1.1"/>
    <property type="match status" value="1"/>
</dbReference>
<dbReference type="InterPro" id="IPR040079">
    <property type="entry name" value="Glutathione_S-Trfase"/>
</dbReference>
<organism evidence="4 5">
    <name type="scientific">Lachnellula arida</name>
    <dbReference type="NCBI Taxonomy" id="1316785"/>
    <lineage>
        <taxon>Eukaryota</taxon>
        <taxon>Fungi</taxon>
        <taxon>Dikarya</taxon>
        <taxon>Ascomycota</taxon>
        <taxon>Pezizomycotina</taxon>
        <taxon>Leotiomycetes</taxon>
        <taxon>Helotiales</taxon>
        <taxon>Lachnaceae</taxon>
        <taxon>Lachnellula</taxon>
    </lineage>
</organism>
<dbReference type="PANTHER" id="PTHR12289">
    <property type="entry name" value="METAXIN RELATED"/>
    <property type="match status" value="1"/>
</dbReference>
<proteinExistence type="inferred from homology"/>
<evidence type="ECO:0000259" key="2">
    <source>
        <dbReference type="Pfam" id="PF17171"/>
    </source>
</evidence>
<dbReference type="PANTHER" id="PTHR12289:SF41">
    <property type="entry name" value="FAILED AXON CONNECTIONS-RELATED"/>
    <property type="match status" value="1"/>
</dbReference>
<feature type="domain" description="Thioredoxin-like fold" evidence="3">
    <location>
        <begin position="27"/>
        <end position="128"/>
    </location>
</feature>
<reference evidence="4 5" key="1">
    <citation type="submission" date="2018-05" db="EMBL/GenBank/DDBJ databases">
        <title>Whole genome sequencing for identification of molecular markers to develop diagnostic detection tools for the regulated plant pathogen Lachnellula willkommii.</title>
        <authorList>
            <person name="Giroux E."/>
            <person name="Bilodeau G."/>
        </authorList>
    </citation>
    <scope>NUCLEOTIDE SEQUENCE [LARGE SCALE GENOMIC DNA]</scope>
    <source>
        <strain evidence="4 5">CBS 203.66</strain>
    </source>
</reference>
<dbReference type="Pfam" id="PF17171">
    <property type="entry name" value="GST_C_6"/>
    <property type="match status" value="1"/>
</dbReference>
<evidence type="ECO:0000256" key="1">
    <source>
        <dbReference type="ARBA" id="ARBA00006475"/>
    </source>
</evidence>
<dbReference type="InterPro" id="IPR033468">
    <property type="entry name" value="Metaxin_GST"/>
</dbReference>
<comment type="similarity">
    <text evidence="1">Belongs to the FAX family.</text>
</comment>
<evidence type="ECO:0000313" key="4">
    <source>
        <dbReference type="EMBL" id="TVY13386.1"/>
    </source>
</evidence>
<dbReference type="Pfam" id="PF17172">
    <property type="entry name" value="GST_N_4"/>
    <property type="match status" value="1"/>
</dbReference>
<accession>A0A8T9B214</accession>
<keyword evidence="5" id="KW-1185">Reference proteome</keyword>
<dbReference type="SFLD" id="SFLDG01180">
    <property type="entry name" value="SUF1"/>
    <property type="match status" value="1"/>
</dbReference>
<gene>
    <name evidence="4" type="primary">faxc</name>
    <name evidence="4" type="ORF">LARI1_G008070</name>
</gene>
<protein>
    <submittedName>
        <fullName evidence="4">Failed axon connections-like protein</fullName>
    </submittedName>
</protein>
<dbReference type="Proteomes" id="UP000469559">
    <property type="component" value="Unassembled WGS sequence"/>
</dbReference>
<dbReference type="EMBL" id="QGMF01000989">
    <property type="protein sequence ID" value="TVY13386.1"/>
    <property type="molecule type" value="Genomic_DNA"/>
</dbReference>
<dbReference type="InterPro" id="IPR012336">
    <property type="entry name" value="Thioredoxin-like_fold"/>
</dbReference>
<evidence type="ECO:0000313" key="5">
    <source>
        <dbReference type="Proteomes" id="UP000469559"/>
    </source>
</evidence>
<evidence type="ECO:0000259" key="3">
    <source>
        <dbReference type="Pfam" id="PF17172"/>
    </source>
</evidence>
<dbReference type="InterPro" id="IPR026928">
    <property type="entry name" value="FAX/IsoI-like"/>
</dbReference>
<dbReference type="InterPro" id="IPR050931">
    <property type="entry name" value="Mito_Protein_Transport_Metaxin"/>
</dbReference>
<comment type="caution">
    <text evidence="4">The sequence shown here is derived from an EMBL/GenBank/DDBJ whole genome shotgun (WGS) entry which is preliminary data.</text>
</comment>
<dbReference type="GO" id="GO:0005737">
    <property type="term" value="C:cytoplasm"/>
    <property type="evidence" value="ECO:0007669"/>
    <property type="project" value="TreeGrafter"/>
</dbReference>
<dbReference type="AlphaFoldDB" id="A0A8T9B214"/>
<feature type="domain" description="Metaxin glutathione S-transferase" evidence="2">
    <location>
        <begin position="217"/>
        <end position="264"/>
    </location>
</feature>
<sequence length="276" mass="30869">MASTLKATPTITVFRGSKNPGAYVWSPFVTKLETRLRFASLPYRTDAGSPKSAPKGKIPYTTISEPHTSAAATSLADSGLIIEKLKENGFLHDLNAGLSCEQKAHDMALTALLEDKLYFYQVYERWHENYHIMRANIFGFMPYPLQVLVGFLAYRSMSAALYGQGTSRFAGGEISAFRKQIWESFNALLVVSQRKSVAVGKRENSDSKLNRNDGLFWLLGGTEPSEVDAVLFAFVCSTLVCKAGPESREVVKSFPALLDYAERIHNRYFPDYAHWE</sequence>
<name>A0A8T9B214_9HELO</name>
<dbReference type="SFLD" id="SFLDS00019">
    <property type="entry name" value="Glutathione_Transferase_(cytos"/>
    <property type="match status" value="1"/>
</dbReference>
<dbReference type="OrthoDB" id="5809458at2759"/>